<dbReference type="EMBL" id="JADGMS010000002">
    <property type="protein sequence ID" value="KAF9687306.1"/>
    <property type="molecule type" value="Genomic_DNA"/>
</dbReference>
<comment type="caution">
    <text evidence="1">The sequence shown here is derived from an EMBL/GenBank/DDBJ whole genome shotgun (WGS) entry which is preliminary data.</text>
</comment>
<protein>
    <submittedName>
        <fullName evidence="1">Uncharacterized protein</fullName>
    </submittedName>
</protein>
<proteinExistence type="predicted"/>
<evidence type="ECO:0000313" key="2">
    <source>
        <dbReference type="Proteomes" id="UP000657918"/>
    </source>
</evidence>
<name>A0A835N6L4_9ROSI</name>
<keyword evidence="2" id="KW-1185">Reference proteome</keyword>
<gene>
    <name evidence="1" type="ORF">SADUNF_Sadunf02G0079800</name>
</gene>
<dbReference type="AlphaFoldDB" id="A0A835N6L4"/>
<sequence>MKKENIIFLRTAFMQTIATTWACGARITMSRSKSNGPRGIPIKSYTCIVSLDSRLLPVSGARVSLLRGHELALTLSFASLDCQNMSRHIILQKSILMIYRRFF</sequence>
<dbReference type="Proteomes" id="UP000657918">
    <property type="component" value="Unassembled WGS sequence"/>
</dbReference>
<organism evidence="1 2">
    <name type="scientific">Salix dunnii</name>
    <dbReference type="NCBI Taxonomy" id="1413687"/>
    <lineage>
        <taxon>Eukaryota</taxon>
        <taxon>Viridiplantae</taxon>
        <taxon>Streptophyta</taxon>
        <taxon>Embryophyta</taxon>
        <taxon>Tracheophyta</taxon>
        <taxon>Spermatophyta</taxon>
        <taxon>Magnoliopsida</taxon>
        <taxon>eudicotyledons</taxon>
        <taxon>Gunneridae</taxon>
        <taxon>Pentapetalae</taxon>
        <taxon>rosids</taxon>
        <taxon>fabids</taxon>
        <taxon>Malpighiales</taxon>
        <taxon>Salicaceae</taxon>
        <taxon>Saliceae</taxon>
        <taxon>Salix</taxon>
    </lineage>
</organism>
<evidence type="ECO:0000313" key="1">
    <source>
        <dbReference type="EMBL" id="KAF9687306.1"/>
    </source>
</evidence>
<reference evidence="1 2" key="1">
    <citation type="submission" date="2020-10" db="EMBL/GenBank/DDBJ databases">
        <title>Plant Genome Project.</title>
        <authorList>
            <person name="Zhang R.-G."/>
        </authorList>
    </citation>
    <scope>NUCLEOTIDE SEQUENCE [LARGE SCALE GENOMIC DNA]</scope>
    <source>
        <strain evidence="1">FAFU-HL-1</strain>
        <tissue evidence="1">Leaf</tissue>
    </source>
</reference>
<accession>A0A835N6L4</accession>